<evidence type="ECO:0000256" key="1">
    <source>
        <dbReference type="SAM" id="SignalP"/>
    </source>
</evidence>
<evidence type="ECO:0000313" key="3">
    <source>
        <dbReference type="EMBL" id="CAF3872595.1"/>
    </source>
</evidence>
<dbReference type="Proteomes" id="UP000663844">
    <property type="component" value="Unassembled WGS sequence"/>
</dbReference>
<feature type="non-terminal residue" evidence="3">
    <location>
        <position position="1"/>
    </location>
</feature>
<feature type="non-terminal residue" evidence="3">
    <location>
        <position position="101"/>
    </location>
</feature>
<proteinExistence type="predicted"/>
<feature type="chain" id="PRO_5036235132" evidence="1">
    <location>
        <begin position="20"/>
        <end position="101"/>
    </location>
</feature>
<name>A0A819FUK2_9BILA</name>
<organism evidence="3 4">
    <name type="scientific">Adineta steineri</name>
    <dbReference type="NCBI Taxonomy" id="433720"/>
    <lineage>
        <taxon>Eukaryota</taxon>
        <taxon>Metazoa</taxon>
        <taxon>Spiralia</taxon>
        <taxon>Gnathifera</taxon>
        <taxon>Rotifera</taxon>
        <taxon>Eurotatoria</taxon>
        <taxon>Bdelloidea</taxon>
        <taxon>Adinetida</taxon>
        <taxon>Adinetidae</taxon>
        <taxon>Adineta</taxon>
    </lineage>
</organism>
<gene>
    <name evidence="2" type="ORF">JYZ213_LOCUS46543</name>
    <name evidence="3" type="ORF">OXD698_LOCUS22439</name>
</gene>
<dbReference type="Proteomes" id="UP000663845">
    <property type="component" value="Unassembled WGS sequence"/>
</dbReference>
<sequence length="101" mass="11492">MFSLFPIVLISAIIIKSNGIPVLNNNVTDVNNTDSHIRLVCDRNTPSTSNDSLYELLNTTQFWFILARSKFAYGERTWNNVLMQTTKTFNDTVSLDFIGEN</sequence>
<dbReference type="EMBL" id="CAJNOG010005842">
    <property type="protein sequence ID" value="CAF1554960.1"/>
    <property type="molecule type" value="Genomic_DNA"/>
</dbReference>
<evidence type="ECO:0000313" key="2">
    <source>
        <dbReference type="EMBL" id="CAF1554960.1"/>
    </source>
</evidence>
<evidence type="ECO:0000313" key="4">
    <source>
        <dbReference type="Proteomes" id="UP000663844"/>
    </source>
</evidence>
<keyword evidence="1" id="KW-0732">Signal</keyword>
<comment type="caution">
    <text evidence="3">The sequence shown here is derived from an EMBL/GenBank/DDBJ whole genome shotgun (WGS) entry which is preliminary data.</text>
</comment>
<dbReference type="AlphaFoldDB" id="A0A819FUK2"/>
<reference evidence="3" key="1">
    <citation type="submission" date="2021-02" db="EMBL/GenBank/DDBJ databases">
        <authorList>
            <person name="Nowell W R."/>
        </authorList>
    </citation>
    <scope>NUCLEOTIDE SEQUENCE</scope>
</reference>
<dbReference type="EMBL" id="CAJOAZ010001918">
    <property type="protein sequence ID" value="CAF3872595.1"/>
    <property type="molecule type" value="Genomic_DNA"/>
</dbReference>
<feature type="signal peptide" evidence="1">
    <location>
        <begin position="1"/>
        <end position="19"/>
    </location>
</feature>
<accession>A0A819FUK2</accession>
<protein>
    <submittedName>
        <fullName evidence="3">Uncharacterized protein</fullName>
    </submittedName>
</protein>